<proteinExistence type="predicted"/>
<dbReference type="EMBL" id="HG994366">
    <property type="protein sequence ID" value="CAF1894873.1"/>
    <property type="molecule type" value="Genomic_DNA"/>
</dbReference>
<dbReference type="Proteomes" id="UP001295469">
    <property type="component" value="Chromosome C02"/>
</dbReference>
<dbReference type="Pfam" id="PF21530">
    <property type="entry name" value="Pif1_2B_dom"/>
    <property type="match status" value="1"/>
</dbReference>
<sequence length="109" mass="12148">MLPIDSSTFRYSWPNPFKTLNINNSVQGSDINNSAATTRLCMKVGVSIMLPRNLNQEEGLRKSYRSRSVCADTKKQNITDLNQTSIHSKKPPVSSTYIMGILTLPGSRD</sequence>
<evidence type="ECO:0000259" key="1">
    <source>
        <dbReference type="Pfam" id="PF21530"/>
    </source>
</evidence>
<gene>
    <name evidence="2" type="ORF">DARMORV10_C02P16110.1</name>
</gene>
<dbReference type="AlphaFoldDB" id="A0A816K571"/>
<protein>
    <submittedName>
        <fullName evidence="2">(rape) hypothetical protein</fullName>
    </submittedName>
</protein>
<evidence type="ECO:0000313" key="2">
    <source>
        <dbReference type="EMBL" id="CAF1894873.1"/>
    </source>
</evidence>
<accession>A0A816K571</accession>
<organism evidence="2">
    <name type="scientific">Brassica napus</name>
    <name type="common">Rape</name>
    <dbReference type="NCBI Taxonomy" id="3708"/>
    <lineage>
        <taxon>Eukaryota</taxon>
        <taxon>Viridiplantae</taxon>
        <taxon>Streptophyta</taxon>
        <taxon>Embryophyta</taxon>
        <taxon>Tracheophyta</taxon>
        <taxon>Spermatophyta</taxon>
        <taxon>Magnoliopsida</taxon>
        <taxon>eudicotyledons</taxon>
        <taxon>Gunneridae</taxon>
        <taxon>Pentapetalae</taxon>
        <taxon>rosids</taxon>
        <taxon>malvids</taxon>
        <taxon>Brassicales</taxon>
        <taxon>Brassicaceae</taxon>
        <taxon>Brassiceae</taxon>
        <taxon>Brassica</taxon>
    </lineage>
</organism>
<reference evidence="2" key="1">
    <citation type="submission" date="2021-01" db="EMBL/GenBank/DDBJ databases">
        <authorList>
            <consortium name="Genoscope - CEA"/>
            <person name="William W."/>
        </authorList>
    </citation>
    <scope>NUCLEOTIDE SEQUENCE</scope>
</reference>
<feature type="domain" description="DNA helicase Pif1-like 2B" evidence="1">
    <location>
        <begin position="34"/>
        <end position="60"/>
    </location>
</feature>
<dbReference type="InterPro" id="IPR049163">
    <property type="entry name" value="Pif1-like_2B_dom"/>
</dbReference>
<name>A0A816K571_BRANA</name>